<organism evidence="1 2">
    <name type="scientific">Parascaris equorum</name>
    <name type="common">Equine roundworm</name>
    <dbReference type="NCBI Taxonomy" id="6256"/>
    <lineage>
        <taxon>Eukaryota</taxon>
        <taxon>Metazoa</taxon>
        <taxon>Ecdysozoa</taxon>
        <taxon>Nematoda</taxon>
        <taxon>Chromadorea</taxon>
        <taxon>Rhabditida</taxon>
        <taxon>Spirurina</taxon>
        <taxon>Ascaridomorpha</taxon>
        <taxon>Ascaridoidea</taxon>
        <taxon>Ascarididae</taxon>
        <taxon>Parascaris</taxon>
    </lineage>
</organism>
<name>A0A914RGE6_PAREQ</name>
<evidence type="ECO:0000313" key="2">
    <source>
        <dbReference type="WBParaSite" id="PEQ_0000539001-mRNA-1"/>
    </source>
</evidence>
<dbReference type="WBParaSite" id="PEQ_0000539001-mRNA-1">
    <property type="protein sequence ID" value="PEQ_0000539001-mRNA-1"/>
    <property type="gene ID" value="PEQ_0000539001"/>
</dbReference>
<accession>A0A914RGE6</accession>
<dbReference type="Proteomes" id="UP000887564">
    <property type="component" value="Unplaced"/>
</dbReference>
<evidence type="ECO:0000313" key="1">
    <source>
        <dbReference type="Proteomes" id="UP000887564"/>
    </source>
</evidence>
<proteinExistence type="predicted"/>
<reference evidence="2" key="1">
    <citation type="submission" date="2022-11" db="UniProtKB">
        <authorList>
            <consortium name="WormBaseParasite"/>
        </authorList>
    </citation>
    <scope>IDENTIFICATION</scope>
</reference>
<sequence>MLSIDGSKLQEHLGMLPEQAARFGPRPASSIDLDDPILLNNVGVLKVFRVYPTDMVESFDELKAWQSQMPMSEYSPQLAEEQLRQLTGSLVEFPLNFLLKANLAPGLASKEGLVPTSVFT</sequence>
<keyword evidence="1" id="KW-1185">Reference proteome</keyword>
<dbReference type="AlphaFoldDB" id="A0A914RGE6"/>
<protein>
    <submittedName>
        <fullName evidence="2">Uncharacterized protein</fullName>
    </submittedName>
</protein>